<organism evidence="2 3">
    <name type="scientific">Flavobacterium anhuiense</name>
    <dbReference type="NCBI Taxonomy" id="459526"/>
    <lineage>
        <taxon>Bacteria</taxon>
        <taxon>Pseudomonadati</taxon>
        <taxon>Bacteroidota</taxon>
        <taxon>Flavobacteriia</taxon>
        <taxon>Flavobacteriales</taxon>
        <taxon>Flavobacteriaceae</taxon>
        <taxon>Flavobacterium</taxon>
    </lineage>
</organism>
<feature type="chain" id="PRO_5019098197" evidence="1">
    <location>
        <begin position="19"/>
        <end position="448"/>
    </location>
</feature>
<dbReference type="OrthoDB" id="1377504at2"/>
<evidence type="ECO:0000313" key="2">
    <source>
        <dbReference type="EMBL" id="RYJ39722.1"/>
    </source>
</evidence>
<proteinExistence type="predicted"/>
<sequence>MKKITLVLLLIQSAFMMAQTKTVVTQYGEKVTISPYSNNGLTATGGYIQLGGTLIQNTTIQATPSATLALLGLQAGASTDKILVADPTTGVLKLVDRSTFGDNLGNHTATQDLAMEGNNINNAANITATAKTTTATAQITTGAGAGKIAVSDATGNVTWTDPATISVAGDNLGNHTATQDLEMSGKNINNAENITATAKTTTATAQITTGAGAGRIAVSDAAGNVTWTDPSSISVAGDNLGNHTATQDLAMEGNNINNAANITATAKTTTATAQITTGAGAGKIAVSDATGNVTWTDPATISVAGDNLGNHTATQDLAMSGKNIDNAANITATAKTTTATAQITTGAGAGKIAVSDATGNVTWTDPATIQTITSEIVIDEFNVTTDGTDTFTLSKTPTSTAKLLFHINGVCISTAAISLNGNTVTYTPANNASYALMTDDLIRITYLK</sequence>
<dbReference type="Proteomes" id="UP000290433">
    <property type="component" value="Unassembled WGS sequence"/>
</dbReference>
<dbReference type="EMBL" id="JUIV01000003">
    <property type="protein sequence ID" value="RYJ39722.1"/>
    <property type="molecule type" value="Genomic_DNA"/>
</dbReference>
<feature type="signal peptide" evidence="1">
    <location>
        <begin position="1"/>
        <end position="18"/>
    </location>
</feature>
<comment type="caution">
    <text evidence="2">The sequence shown here is derived from an EMBL/GenBank/DDBJ whole genome shotgun (WGS) entry which is preliminary data.</text>
</comment>
<evidence type="ECO:0000313" key="3">
    <source>
        <dbReference type="Proteomes" id="UP000290433"/>
    </source>
</evidence>
<accession>A0A444W1X8</accession>
<name>A0A444W1X8_9FLAO</name>
<dbReference type="AlphaFoldDB" id="A0A444W1X8"/>
<evidence type="ECO:0000256" key="1">
    <source>
        <dbReference type="SAM" id="SignalP"/>
    </source>
</evidence>
<keyword evidence="2" id="KW-0176">Collagen</keyword>
<keyword evidence="1" id="KW-0732">Signal</keyword>
<dbReference type="RefSeq" id="WP_129746402.1">
    <property type="nucleotide sequence ID" value="NZ_JUIV01000003.1"/>
</dbReference>
<reference evidence="2 3" key="1">
    <citation type="submission" date="2014-12" db="EMBL/GenBank/DDBJ databases">
        <title>Genome sequence of Flavobacterium anhuiense RCM74.</title>
        <authorList>
            <person name="Kim J.F."/>
            <person name="Song J.Y."/>
            <person name="Kwak M.-J."/>
            <person name="Lee S.-W."/>
        </authorList>
    </citation>
    <scope>NUCLEOTIDE SEQUENCE [LARGE SCALE GENOMIC DNA]</scope>
    <source>
        <strain evidence="2 3">RCM74</strain>
    </source>
</reference>
<protein>
    <submittedName>
        <fullName evidence="2">Collagen triple helix repeat protein</fullName>
    </submittedName>
</protein>
<gene>
    <name evidence="2" type="ORF">NU08_1391</name>
</gene>